<proteinExistence type="predicted"/>
<dbReference type="PANTHER" id="PTHR32266:SF12">
    <property type="entry name" value="NICOTIANAMINE SYNTHASE 3"/>
    <property type="match status" value="1"/>
</dbReference>
<keyword evidence="1 3" id="KW-0808">Transferase</keyword>
<dbReference type="SUPFAM" id="SSF53335">
    <property type="entry name" value="S-adenosyl-L-methionine-dependent methyltransferases"/>
    <property type="match status" value="1"/>
</dbReference>
<evidence type="ECO:0000256" key="1">
    <source>
        <dbReference type="ARBA" id="ARBA00022679"/>
    </source>
</evidence>
<dbReference type="GO" id="GO:0030410">
    <property type="term" value="F:nicotianamine synthase activity"/>
    <property type="evidence" value="ECO:0007669"/>
    <property type="project" value="InterPro"/>
</dbReference>
<dbReference type="InterPro" id="IPR004298">
    <property type="entry name" value="Nicotian_synth"/>
</dbReference>
<dbReference type="GeneID" id="1474818"/>
<dbReference type="Gene3D" id="3.40.50.150">
    <property type="entry name" value="Vaccinia Virus protein VP39"/>
    <property type="match status" value="1"/>
</dbReference>
<dbReference type="GO" id="GO:0032259">
    <property type="term" value="P:methylation"/>
    <property type="evidence" value="ECO:0007669"/>
    <property type="project" value="UniProtKB-KW"/>
</dbReference>
<dbReference type="PANTHER" id="PTHR32266">
    <property type="entry name" value="NICOTIANAMINE SYNTHASE 3"/>
    <property type="match status" value="1"/>
</dbReference>
<dbReference type="RefSeq" id="WP_011022871.1">
    <property type="nucleotide sequence ID" value="NZ_DUJU01000164.1"/>
</dbReference>
<dbReference type="Pfam" id="PF03059">
    <property type="entry name" value="NAS"/>
    <property type="match status" value="1"/>
</dbReference>
<dbReference type="Proteomes" id="UP000600774">
    <property type="component" value="Unassembled WGS sequence"/>
</dbReference>
<accession>A0A832SN41</accession>
<gene>
    <name evidence="3" type="ORF">HA338_14605</name>
</gene>
<dbReference type="GO" id="GO:0030418">
    <property type="term" value="P:nicotianamine biosynthetic process"/>
    <property type="evidence" value="ECO:0007669"/>
    <property type="project" value="InterPro"/>
</dbReference>
<sequence length="285" mass="32451">MSIEVSEELELSPEYIVEEILGLYRDIRKLSDEEILYGTSDLNRELFQKLDSLINLEIEDGIAWNILQKKELEPVFAEISRFRNLYTVKLETDHANEILVSDSPWAVLENFPFYGNYLKLVRTEYEGLELSLGDRVFFLGSGPLPLTLIVFFQQHGVKSTGIEQDPTRANLSKKVLEKLGLSEVITIINGNHFSLNGEGFALSPDAGIKALMIAAQAEPKKEIFEYLLAVMPAKSRISCRIYEKGLRRMLNGDCLFDLPEGFEEQARVDPEPPVYNTVVFLEKKR</sequence>
<keyword evidence="3" id="KW-0489">Methyltransferase</keyword>
<organism evidence="3 4">
    <name type="scientific">Methanosarcina acetivorans</name>
    <dbReference type="NCBI Taxonomy" id="2214"/>
    <lineage>
        <taxon>Archaea</taxon>
        <taxon>Methanobacteriati</taxon>
        <taxon>Methanobacteriota</taxon>
        <taxon>Stenosarchaea group</taxon>
        <taxon>Methanomicrobia</taxon>
        <taxon>Methanosarcinales</taxon>
        <taxon>Methanosarcinaceae</taxon>
        <taxon>Methanosarcina</taxon>
    </lineage>
</organism>
<evidence type="ECO:0000313" key="3">
    <source>
        <dbReference type="EMBL" id="HIH95190.1"/>
    </source>
</evidence>
<name>A0A832SN41_9EURY</name>
<protein>
    <submittedName>
        <fullName evidence="3">Methyltransferase</fullName>
    </submittedName>
</protein>
<comment type="caution">
    <text evidence="3">The sequence shown here is derived from an EMBL/GenBank/DDBJ whole genome shotgun (WGS) entry which is preliminary data.</text>
</comment>
<evidence type="ECO:0000256" key="2">
    <source>
        <dbReference type="ARBA" id="ARBA00022691"/>
    </source>
</evidence>
<dbReference type="PROSITE" id="PS51142">
    <property type="entry name" value="NAS"/>
    <property type="match status" value="1"/>
</dbReference>
<dbReference type="EMBL" id="DUJU01000164">
    <property type="protein sequence ID" value="HIH95190.1"/>
    <property type="molecule type" value="Genomic_DNA"/>
</dbReference>
<dbReference type="GO" id="GO:0008168">
    <property type="term" value="F:methyltransferase activity"/>
    <property type="evidence" value="ECO:0007669"/>
    <property type="project" value="UniProtKB-KW"/>
</dbReference>
<dbReference type="AlphaFoldDB" id="A0A832SN41"/>
<keyword evidence="2" id="KW-0949">S-adenosyl-L-methionine</keyword>
<dbReference type="SMR" id="A0A832SN41"/>
<dbReference type="OMA" id="SCRIYEK"/>
<evidence type="ECO:0000313" key="4">
    <source>
        <dbReference type="Proteomes" id="UP000600774"/>
    </source>
</evidence>
<reference evidence="3" key="1">
    <citation type="journal article" date="2020" name="bioRxiv">
        <title>A rank-normalized archaeal taxonomy based on genome phylogeny resolves widespread incomplete and uneven classifications.</title>
        <authorList>
            <person name="Rinke C."/>
            <person name="Chuvochina M."/>
            <person name="Mussig A.J."/>
            <person name="Chaumeil P.-A."/>
            <person name="Waite D.W."/>
            <person name="Whitman W.B."/>
            <person name="Parks D.H."/>
            <person name="Hugenholtz P."/>
        </authorList>
    </citation>
    <scope>NUCLEOTIDE SEQUENCE</scope>
    <source>
        <strain evidence="3">UBA8876</strain>
    </source>
</reference>
<dbReference type="InterPro" id="IPR029063">
    <property type="entry name" value="SAM-dependent_MTases_sf"/>
</dbReference>